<protein>
    <submittedName>
        <fullName evidence="2">Transposase</fullName>
    </submittedName>
</protein>
<dbReference type="GO" id="GO:0006313">
    <property type="term" value="P:DNA transposition"/>
    <property type="evidence" value="ECO:0007669"/>
    <property type="project" value="InterPro"/>
</dbReference>
<dbReference type="InterPro" id="IPR002686">
    <property type="entry name" value="Transposase_17"/>
</dbReference>
<dbReference type="InterPro" id="IPR036515">
    <property type="entry name" value="Transposase_17_sf"/>
</dbReference>
<reference evidence="2" key="2">
    <citation type="submission" date="2021-04" db="EMBL/GenBank/DDBJ databases">
        <authorList>
            <person name="Gilroy R."/>
        </authorList>
    </citation>
    <scope>NUCLEOTIDE SEQUENCE</scope>
    <source>
        <strain evidence="2">Gambia16-554</strain>
    </source>
</reference>
<dbReference type="EMBL" id="DXAW01000092">
    <property type="protein sequence ID" value="HIZ85824.1"/>
    <property type="molecule type" value="Genomic_DNA"/>
</dbReference>
<dbReference type="PANTHER" id="PTHR34322:SF2">
    <property type="entry name" value="TRANSPOSASE IS200-LIKE DOMAIN-CONTAINING PROTEIN"/>
    <property type="match status" value="1"/>
</dbReference>
<dbReference type="AlphaFoldDB" id="A0A9D2GRV1"/>
<dbReference type="Gene3D" id="3.30.70.1290">
    <property type="entry name" value="Transposase IS200-like"/>
    <property type="match status" value="1"/>
</dbReference>
<dbReference type="SMART" id="SM01321">
    <property type="entry name" value="Y1_Tnp"/>
    <property type="match status" value="1"/>
</dbReference>
<organism evidence="2 3">
    <name type="scientific">Candidatus Coprenecus stercoravium</name>
    <dbReference type="NCBI Taxonomy" id="2840735"/>
    <lineage>
        <taxon>Bacteria</taxon>
        <taxon>Pseudomonadati</taxon>
        <taxon>Bacteroidota</taxon>
        <taxon>Bacteroidia</taxon>
        <taxon>Bacteroidales</taxon>
        <taxon>Rikenellaceae</taxon>
        <taxon>Rikenellaceae incertae sedis</taxon>
        <taxon>Candidatus Coprenecus</taxon>
    </lineage>
</organism>
<comment type="caution">
    <text evidence="2">The sequence shown here is derived from an EMBL/GenBank/DDBJ whole genome shotgun (WGS) entry which is preliminary data.</text>
</comment>
<dbReference type="Pfam" id="PF01797">
    <property type="entry name" value="Y1_Tnp"/>
    <property type="match status" value="1"/>
</dbReference>
<reference evidence="2" key="1">
    <citation type="journal article" date="2021" name="PeerJ">
        <title>Extensive microbial diversity within the chicken gut microbiome revealed by metagenomics and culture.</title>
        <authorList>
            <person name="Gilroy R."/>
            <person name="Ravi A."/>
            <person name="Getino M."/>
            <person name="Pursley I."/>
            <person name="Horton D.L."/>
            <person name="Alikhan N.F."/>
            <person name="Baker D."/>
            <person name="Gharbi K."/>
            <person name="Hall N."/>
            <person name="Watson M."/>
            <person name="Adriaenssens E.M."/>
            <person name="Foster-Nyarko E."/>
            <person name="Jarju S."/>
            <person name="Secka A."/>
            <person name="Antonio M."/>
            <person name="Oren A."/>
            <person name="Chaudhuri R.R."/>
            <person name="La Ragione R."/>
            <person name="Hildebrand F."/>
            <person name="Pallen M.J."/>
        </authorList>
    </citation>
    <scope>NUCLEOTIDE SEQUENCE</scope>
    <source>
        <strain evidence="2">Gambia16-554</strain>
    </source>
</reference>
<feature type="domain" description="Transposase IS200-like" evidence="1">
    <location>
        <begin position="2"/>
        <end position="111"/>
    </location>
</feature>
<dbReference type="PANTHER" id="PTHR34322">
    <property type="entry name" value="TRANSPOSASE, Y1_TNP DOMAIN-CONTAINING"/>
    <property type="match status" value="1"/>
</dbReference>
<dbReference type="GO" id="GO:0003677">
    <property type="term" value="F:DNA binding"/>
    <property type="evidence" value="ECO:0007669"/>
    <property type="project" value="InterPro"/>
</dbReference>
<evidence type="ECO:0000259" key="1">
    <source>
        <dbReference type="SMART" id="SM01321"/>
    </source>
</evidence>
<name>A0A9D2GRV1_9BACT</name>
<evidence type="ECO:0000313" key="3">
    <source>
        <dbReference type="Proteomes" id="UP000824115"/>
    </source>
</evidence>
<sequence length="303" mass="35319">MENIRIYHLCVSCKEGLMFRSRQDYIRFINNMALLAYKYKVRILAFAVMSNHYHICIMTDDFRKFFRGLKVSYSNYYRHKYKAGLPKASDFSQEAAGNLHIVTMLAYVLRNPVHHGLVGHPFAYPYSSAGCYFSYNGALYSIGYAPVIKRISTVAPDEFNSDREGMIDPMTFVDYRMLETLFTSSGRFMYFMSRYSGPKWEREQKEENASVKPITIQTIEGKGIDLENCKQYEKGHGKLLIPDQLLCEWIDGKAVPHYGHASFTQLDLKQKMEITKKLRSRWKVSEEQAGRCLYCRPDTRKVR</sequence>
<dbReference type="Proteomes" id="UP000824115">
    <property type="component" value="Unassembled WGS sequence"/>
</dbReference>
<accession>A0A9D2GRV1</accession>
<dbReference type="GO" id="GO:0004803">
    <property type="term" value="F:transposase activity"/>
    <property type="evidence" value="ECO:0007669"/>
    <property type="project" value="InterPro"/>
</dbReference>
<evidence type="ECO:0000313" key="2">
    <source>
        <dbReference type="EMBL" id="HIZ85824.1"/>
    </source>
</evidence>
<gene>
    <name evidence="2" type="ORF">IAC04_04985</name>
</gene>
<dbReference type="SUPFAM" id="SSF143422">
    <property type="entry name" value="Transposase IS200-like"/>
    <property type="match status" value="1"/>
</dbReference>
<proteinExistence type="predicted"/>